<name>R7WRH8_9NOCA</name>
<dbReference type="Pfam" id="PF09084">
    <property type="entry name" value="NMT1"/>
    <property type="match status" value="1"/>
</dbReference>
<evidence type="ECO:0000256" key="1">
    <source>
        <dbReference type="SAM" id="SignalP"/>
    </source>
</evidence>
<dbReference type="InterPro" id="IPR015168">
    <property type="entry name" value="SsuA/THI5"/>
</dbReference>
<feature type="domain" description="SsuA/THI5-like" evidence="2">
    <location>
        <begin position="84"/>
        <end position="208"/>
    </location>
</feature>
<dbReference type="AlphaFoldDB" id="R7WRH8"/>
<evidence type="ECO:0000313" key="3">
    <source>
        <dbReference type="EMBL" id="EOM77885.1"/>
    </source>
</evidence>
<comment type="caution">
    <text evidence="3">The sequence shown here is derived from an EMBL/GenBank/DDBJ whole genome shotgun (WGS) entry which is preliminary data.</text>
</comment>
<feature type="signal peptide" evidence="1">
    <location>
        <begin position="1"/>
        <end position="38"/>
    </location>
</feature>
<evidence type="ECO:0000259" key="2">
    <source>
        <dbReference type="Pfam" id="PF09084"/>
    </source>
</evidence>
<accession>R7WRH8</accession>
<dbReference type="eggNOG" id="COG0715">
    <property type="taxonomic scope" value="Bacteria"/>
</dbReference>
<proteinExistence type="predicted"/>
<dbReference type="EMBL" id="APMY01000022">
    <property type="protein sequence ID" value="EOM77885.1"/>
    <property type="molecule type" value="Genomic_DNA"/>
</dbReference>
<dbReference type="SUPFAM" id="SSF53850">
    <property type="entry name" value="Periplasmic binding protein-like II"/>
    <property type="match status" value="1"/>
</dbReference>
<dbReference type="Proteomes" id="UP000013525">
    <property type="component" value="Unassembled WGS sequence"/>
</dbReference>
<evidence type="ECO:0000313" key="4">
    <source>
        <dbReference type="Proteomes" id="UP000013525"/>
    </source>
</evidence>
<keyword evidence="4" id="KW-1185">Reference proteome</keyword>
<dbReference type="PANTHER" id="PTHR30024">
    <property type="entry name" value="ALIPHATIC SULFONATES-BINDING PROTEIN-RELATED"/>
    <property type="match status" value="1"/>
</dbReference>
<dbReference type="Gene3D" id="3.40.190.10">
    <property type="entry name" value="Periplasmic binding protein-like II"/>
    <property type="match status" value="2"/>
</dbReference>
<gene>
    <name evidence="3" type="ORF">Rrhod_0778</name>
</gene>
<feature type="chain" id="PRO_5004459627" evidence="1">
    <location>
        <begin position="39"/>
        <end position="260"/>
    </location>
</feature>
<protein>
    <submittedName>
        <fullName evidence="3">ABC transporter substrate-binding protein</fullName>
    </submittedName>
</protein>
<organism evidence="3 4">
    <name type="scientific">Rhodococcus rhodnii LMG 5362</name>
    <dbReference type="NCBI Taxonomy" id="1273125"/>
    <lineage>
        <taxon>Bacteria</taxon>
        <taxon>Bacillati</taxon>
        <taxon>Actinomycetota</taxon>
        <taxon>Actinomycetes</taxon>
        <taxon>Mycobacteriales</taxon>
        <taxon>Nocardiaceae</taxon>
        <taxon>Rhodococcus</taxon>
    </lineage>
</organism>
<dbReference type="PATRIC" id="fig|1273125.3.peg.751"/>
<dbReference type="PROSITE" id="PS51257">
    <property type="entry name" value="PROKAR_LIPOPROTEIN"/>
    <property type="match status" value="1"/>
</dbReference>
<keyword evidence="1" id="KW-0732">Signal</keyword>
<sequence length="260" mass="26806">MESRDMSAVLPVPFSRVLVGLACAAALVVTGCSQSATAAGPTLAPDAEIPTEIPAGTTLVVADQSEAQQYSLRASGELDALPFDVEFANFTGGPEVLESFRAGATDVGIVGDVPPIHAAASGQDVPIVAAFQKSKHTYSLATAPGADVRTPDDLRGKRIAYAEGTAQQVVVLRSLGLAGLGPSDVELVRLRLGEFSDALVAGQVDVAPLAEPRLTRYLDDTAAAGGSAIHDLDGISEGLSYLYAPRRTVEDAHTAAALRE</sequence>
<reference evidence="3 4" key="1">
    <citation type="journal article" date="2013" name="Genome Announc.">
        <title>Draft Genome Sequence of Rhodococcus rhodnii Strain LMG5362, a Symbiont of Rhodnius prolixus (Hemiptera, Reduviidae, Triatominae), the Principle Vector of Trypanosoma cruzi.</title>
        <authorList>
            <person name="Pachebat J.A."/>
            <person name="van Keulen G."/>
            <person name="Whitten M.M."/>
            <person name="Girdwood S."/>
            <person name="Del Sol R."/>
            <person name="Dyson P.J."/>
            <person name="Facey P.D."/>
        </authorList>
    </citation>
    <scope>NUCLEOTIDE SEQUENCE [LARGE SCALE GENOMIC DNA]</scope>
    <source>
        <strain evidence="3 4">LMG 5362</strain>
    </source>
</reference>